<dbReference type="EMBL" id="QUNO01000008">
    <property type="protein sequence ID" value="REH44975.1"/>
    <property type="molecule type" value="Genomic_DNA"/>
</dbReference>
<dbReference type="InterPro" id="IPR029058">
    <property type="entry name" value="AB_hydrolase_fold"/>
</dbReference>
<proteinExistence type="predicted"/>
<dbReference type="AlphaFoldDB" id="A0A3E0HGP0"/>
<evidence type="ECO:0000313" key="4">
    <source>
        <dbReference type="Proteomes" id="UP000256269"/>
    </source>
</evidence>
<dbReference type="Pfam" id="PF20434">
    <property type="entry name" value="BD-FAE"/>
    <property type="match status" value="1"/>
</dbReference>
<dbReference type="GO" id="GO:0016787">
    <property type="term" value="F:hydrolase activity"/>
    <property type="evidence" value="ECO:0007669"/>
    <property type="project" value="UniProtKB-KW"/>
</dbReference>
<dbReference type="RefSeq" id="WP_170217732.1">
    <property type="nucleotide sequence ID" value="NZ_CP144375.1"/>
</dbReference>
<dbReference type="SUPFAM" id="SSF53474">
    <property type="entry name" value="alpha/beta-Hydrolases"/>
    <property type="match status" value="1"/>
</dbReference>
<dbReference type="SUPFAM" id="SSF54909">
    <property type="entry name" value="Dimeric alpha+beta barrel"/>
    <property type="match status" value="1"/>
</dbReference>
<keyword evidence="1 3" id="KW-0378">Hydrolase</keyword>
<dbReference type="InterPro" id="IPR050300">
    <property type="entry name" value="GDXG_lipolytic_enzyme"/>
</dbReference>
<dbReference type="InterPro" id="IPR011008">
    <property type="entry name" value="Dimeric_a/b-barrel"/>
</dbReference>
<feature type="domain" description="BD-FAE-like" evidence="2">
    <location>
        <begin position="119"/>
        <end position="225"/>
    </location>
</feature>
<evidence type="ECO:0000256" key="1">
    <source>
        <dbReference type="ARBA" id="ARBA00022801"/>
    </source>
</evidence>
<gene>
    <name evidence="3" type="ORF">BCF44_108456</name>
</gene>
<dbReference type="InterPro" id="IPR049492">
    <property type="entry name" value="BD-FAE-like_dom"/>
</dbReference>
<protein>
    <submittedName>
        <fullName evidence="3">Alpha/beta hydrolase family protein</fullName>
    </submittedName>
</protein>
<organism evidence="3 4">
    <name type="scientific">Kutzneria buriramensis</name>
    <dbReference type="NCBI Taxonomy" id="1045776"/>
    <lineage>
        <taxon>Bacteria</taxon>
        <taxon>Bacillati</taxon>
        <taxon>Actinomycetota</taxon>
        <taxon>Actinomycetes</taxon>
        <taxon>Pseudonocardiales</taxon>
        <taxon>Pseudonocardiaceae</taxon>
        <taxon>Kutzneria</taxon>
    </lineage>
</organism>
<dbReference type="Proteomes" id="UP000256269">
    <property type="component" value="Unassembled WGS sequence"/>
</dbReference>
<comment type="caution">
    <text evidence="3">The sequence shown here is derived from an EMBL/GenBank/DDBJ whole genome shotgun (WGS) entry which is preliminary data.</text>
</comment>
<reference evidence="3 4" key="1">
    <citation type="submission" date="2018-08" db="EMBL/GenBank/DDBJ databases">
        <title>Genomic Encyclopedia of Archaeal and Bacterial Type Strains, Phase II (KMG-II): from individual species to whole genera.</title>
        <authorList>
            <person name="Goeker M."/>
        </authorList>
    </citation>
    <scope>NUCLEOTIDE SEQUENCE [LARGE SCALE GENOMIC DNA]</scope>
    <source>
        <strain evidence="3 4">DSM 45791</strain>
    </source>
</reference>
<evidence type="ECO:0000313" key="3">
    <source>
        <dbReference type="EMBL" id="REH44975.1"/>
    </source>
</evidence>
<dbReference type="PANTHER" id="PTHR48081">
    <property type="entry name" value="AB HYDROLASE SUPERFAMILY PROTEIN C4A8.06C"/>
    <property type="match status" value="1"/>
</dbReference>
<accession>A0A3E0HGP0</accession>
<dbReference type="Gene3D" id="3.40.50.1820">
    <property type="entry name" value="alpha/beta hydrolase"/>
    <property type="match status" value="1"/>
</dbReference>
<keyword evidence="4" id="KW-1185">Reference proteome</keyword>
<evidence type="ECO:0000259" key="2">
    <source>
        <dbReference type="Pfam" id="PF20434"/>
    </source>
</evidence>
<sequence length="360" mass="38598">MSVTELTTFTVKPENTAAMLAARPGMVDAFRRDRRGFVTAKLIRVADDKWLDLVEWIDDTAWDESRAKGANQPEIAAFFATIDTLVSSDRGVRYDDAEDGYRPVRTIAYGPHPSQVGELYLPEGDGPFPVIVLIHGGFWTAMWDRRQTTPLADALVGDGYAVWNIEYRRIGEDGGGWPGTFDDVEAAVDLLDGLDLALDTSRVQVVGHSAGGQLAAWLAGRTDGKVQVQKAVSLAGVLDLAAADADKFGTVLADPTAPPPAGAPGTQRPELAAVIAGLVGDGIAPLILGGHRAEVPDRYARAAQPLTVPLLQVLGDADDVVPKKYADHPSAEFTEVHDANHFDVIDPAHPAWDVVRAWLA</sequence>
<name>A0A3E0HGP0_9PSEU</name>